<dbReference type="InterPro" id="IPR010828">
    <property type="entry name" value="Atf2/Sli1-like"/>
</dbReference>
<evidence type="ECO:0000259" key="6">
    <source>
        <dbReference type="PROSITE" id="PS50214"/>
    </source>
</evidence>
<dbReference type="InterPro" id="IPR036436">
    <property type="entry name" value="Disintegrin_dom_sf"/>
</dbReference>
<comment type="caution">
    <text evidence="2">Lacks conserved residue(s) required for the propagation of feature annotation.</text>
</comment>
<evidence type="ECO:0000313" key="9">
    <source>
        <dbReference type="Proteomes" id="UP000738325"/>
    </source>
</evidence>
<dbReference type="Pfam" id="PF13688">
    <property type="entry name" value="Reprolysin_5"/>
    <property type="match status" value="1"/>
</dbReference>
<evidence type="ECO:0000259" key="7">
    <source>
        <dbReference type="PROSITE" id="PS50215"/>
    </source>
</evidence>
<organism evidence="8 9">
    <name type="scientific">Dissophora globulifera</name>
    <dbReference type="NCBI Taxonomy" id="979702"/>
    <lineage>
        <taxon>Eukaryota</taxon>
        <taxon>Fungi</taxon>
        <taxon>Fungi incertae sedis</taxon>
        <taxon>Mucoromycota</taxon>
        <taxon>Mortierellomycotina</taxon>
        <taxon>Mortierellomycetes</taxon>
        <taxon>Mortierellales</taxon>
        <taxon>Mortierellaceae</taxon>
        <taxon>Dissophora</taxon>
    </lineage>
</organism>
<dbReference type="PANTHER" id="PTHR11905">
    <property type="entry name" value="ADAM A DISINTEGRIN AND METALLOPROTEASE DOMAIN"/>
    <property type="match status" value="1"/>
</dbReference>
<dbReference type="InterPro" id="IPR001762">
    <property type="entry name" value="Disintegrin_dom"/>
</dbReference>
<dbReference type="GO" id="GO:0006508">
    <property type="term" value="P:proteolysis"/>
    <property type="evidence" value="ECO:0007669"/>
    <property type="project" value="InterPro"/>
</dbReference>
<keyword evidence="1" id="KW-1015">Disulfide bond</keyword>
<dbReference type="EMBL" id="JAAAIP010000416">
    <property type="protein sequence ID" value="KAG0317582.1"/>
    <property type="molecule type" value="Genomic_DNA"/>
</dbReference>
<dbReference type="PROSITE" id="PS50330">
    <property type="entry name" value="UIM"/>
    <property type="match status" value="1"/>
</dbReference>
<evidence type="ECO:0000256" key="3">
    <source>
        <dbReference type="SAM" id="MobiDB-lite"/>
    </source>
</evidence>
<keyword evidence="4" id="KW-1133">Transmembrane helix</keyword>
<evidence type="ECO:0000256" key="2">
    <source>
        <dbReference type="PROSITE-ProRule" id="PRU00276"/>
    </source>
</evidence>
<reference evidence="8" key="1">
    <citation type="journal article" date="2020" name="Fungal Divers.">
        <title>Resolving the Mortierellaceae phylogeny through synthesis of multi-gene phylogenetics and phylogenomics.</title>
        <authorList>
            <person name="Vandepol N."/>
            <person name="Liber J."/>
            <person name="Desiro A."/>
            <person name="Na H."/>
            <person name="Kennedy M."/>
            <person name="Barry K."/>
            <person name="Grigoriev I.V."/>
            <person name="Miller A.N."/>
            <person name="O'Donnell K."/>
            <person name="Stajich J.E."/>
            <person name="Bonito G."/>
        </authorList>
    </citation>
    <scope>NUCLEOTIDE SEQUENCE</scope>
    <source>
        <strain evidence="8">REB-010B</strain>
    </source>
</reference>
<dbReference type="PROSITE" id="PS50215">
    <property type="entry name" value="ADAM_MEPRO"/>
    <property type="match status" value="1"/>
</dbReference>
<proteinExistence type="predicted"/>
<evidence type="ECO:0008006" key="10">
    <source>
        <dbReference type="Google" id="ProtNLM"/>
    </source>
</evidence>
<feature type="domain" description="Disintegrin" evidence="6">
    <location>
        <begin position="566"/>
        <end position="655"/>
    </location>
</feature>
<dbReference type="SUPFAM" id="SSF52777">
    <property type="entry name" value="CoA-dependent acyltransferases"/>
    <property type="match status" value="2"/>
</dbReference>
<feature type="binding site" evidence="2">
    <location>
        <position position="482"/>
    </location>
    <ligand>
        <name>Zn(2+)</name>
        <dbReference type="ChEBI" id="CHEBI:29105"/>
        <note>catalytic</note>
    </ligand>
</feature>
<feature type="transmembrane region" description="Helical" evidence="4">
    <location>
        <begin position="756"/>
        <end position="779"/>
    </location>
</feature>
<evidence type="ECO:0000256" key="1">
    <source>
        <dbReference type="ARBA" id="ARBA00023157"/>
    </source>
</evidence>
<name>A0A9P6RF17_9FUNG</name>
<keyword evidence="2" id="KW-0479">Metal-binding</keyword>
<feature type="active site" evidence="2">
    <location>
        <position position="483"/>
    </location>
</feature>
<dbReference type="SUPFAM" id="SSF57552">
    <property type="entry name" value="Blood coagulation inhibitor (disintegrin)"/>
    <property type="match status" value="1"/>
</dbReference>
<feature type="binding site" evidence="2">
    <location>
        <position position="492"/>
    </location>
    <ligand>
        <name>Zn(2+)</name>
        <dbReference type="ChEBI" id="CHEBI:29105"/>
        <note>catalytic</note>
    </ligand>
</feature>
<dbReference type="SMART" id="SM00050">
    <property type="entry name" value="DISIN"/>
    <property type="match status" value="1"/>
</dbReference>
<keyword evidence="9" id="KW-1185">Reference proteome</keyword>
<dbReference type="Proteomes" id="UP000738325">
    <property type="component" value="Unassembled WGS sequence"/>
</dbReference>
<dbReference type="SUPFAM" id="SSF55486">
    <property type="entry name" value="Metalloproteases ('zincins'), catalytic domain"/>
    <property type="match status" value="1"/>
</dbReference>
<dbReference type="Pfam" id="PF07247">
    <property type="entry name" value="AATase"/>
    <property type="match status" value="1"/>
</dbReference>
<dbReference type="InterPro" id="IPR023213">
    <property type="entry name" value="CAT-like_dom_sf"/>
</dbReference>
<dbReference type="Pfam" id="PF00200">
    <property type="entry name" value="Disintegrin"/>
    <property type="match status" value="1"/>
</dbReference>
<gene>
    <name evidence="8" type="ORF">BGZ99_006212</name>
</gene>
<dbReference type="Gene3D" id="3.30.559.30">
    <property type="entry name" value="Nonribosomal peptide synthetase, condensation domain"/>
    <property type="match status" value="1"/>
</dbReference>
<accession>A0A9P6RF17</accession>
<keyword evidence="4" id="KW-0812">Transmembrane</keyword>
<dbReference type="Gene3D" id="3.40.390.10">
    <property type="entry name" value="Collagenase (Catalytic Domain)"/>
    <property type="match status" value="1"/>
</dbReference>
<dbReference type="FunFam" id="4.10.70.10:FF:000001">
    <property type="entry name" value="Disintegrin and metalloproteinase domain-containing protein 22"/>
    <property type="match status" value="1"/>
</dbReference>
<feature type="signal peptide" evidence="5">
    <location>
        <begin position="1"/>
        <end position="27"/>
    </location>
</feature>
<dbReference type="GO" id="GO:0046872">
    <property type="term" value="F:metal ion binding"/>
    <property type="evidence" value="ECO:0007669"/>
    <property type="project" value="UniProtKB-KW"/>
</dbReference>
<keyword evidence="5" id="KW-0732">Signal</keyword>
<dbReference type="OrthoDB" id="2150604at2759"/>
<feature type="region of interest" description="Disordered" evidence="3">
    <location>
        <begin position="872"/>
        <end position="893"/>
    </location>
</feature>
<evidence type="ECO:0000256" key="5">
    <source>
        <dbReference type="SAM" id="SignalP"/>
    </source>
</evidence>
<sequence>MVTSIGASQLVLFSILLLSIFSTSVQAHSSAWPAITRSETILNLQHDILPRTAPYSQHRGQPLAKRNADQRLSAHPNIITRDDTVRLQFSAFNTTFHLYLEPNTDLIHPEANLGPDIFLEDIKAFKGVVIQDKEYSDHKWKRAATTSRIPKRTVEHMLHEEGVVGWARMMVEHDVNSEDEIVLRGAFMVNGDTHHVTTRHHYHVQKRSEDASPAPTSADSALVIYRDSDLYKPAGRLRKRRESSTDDVACGADNMLNKTAAYIEATSSHSYYYPPVMTATIPMSGGFDMSSSWTDVLKAPLVKRDVAVNVAGPNPVPTGCPTNRLVNYMGVAADCAYVRSYGGQPAARKQIFADFNTASGIYESTFNVALGVISLNITSENCPATPVKGEEWNQECSTAYTIDQRLSDFSFWRGQNGRSDDGAGLWHLMTKCNSGPVVGIAWTKALCQTKSQSQNANGQGVQYTAGTGVSSITPNEWMVVAHEIGHGFGAIHDCTTATCPDTTGQCCPLSTTTCDAGAQFIMNPSEQTATRVFSPCSISAICGTIQSSSGQCLQPPGTRQTQNSEANICGNGLKETGEDCDCGSPEDCANDPCCDGTTCKFKGGAICDDINDDCCQNCQLKPAGQVCRQAISECDIQEVCSGSSPTCPPDVKVPDLTPCNNIGNATNLQCSNGVCTSRDLQCQQQDRPGINRQCGASNSCDLMCNDPTGNPLTCVQIPGTFFLDGSPCGFGGVCSAGQCAYSSGIGNALGWARNHLVIVIPVGCCIGLILICCIWGCCCSRYRHRFRKKNVFSNPSVFRPTRARSVVAPRGVAGGPVSPGPNPVQRAQHGNQQYSVPPALPSPVYYDPAAFNRLREEEEMQRALEASRKEHEKLSRSMSFKAEPMNSVSPSSRTGVVRAVDNLERYNITRSNVNIYHNVVIGNRLQSMHPTLHLPTAASSLTVQQAWAQLLLDPITRLVQQHPSLAVVVGDHLTANPMFLRLPSVDLLPLVRVCPIQEPAQVGRVIEQEHNMPFDLADQTTPLWRLVVAPIENHPSSFYLLYTFHHVIADGRSAMALTEQLIEQLNIQAIASEGRSHSTTTAMTPTTISVTSNRPIPASIESRINCYPSIRTLLYEATRALLLPGFLKKALETKYWAGEVDSSLEVPNETELAFLQFSEQETTQIIGAAKARSTTVQSILAGAAIFAIKSVFRNSNNDSNDGMQDDDAIVFATPVSLRALLSTQGVYTSEILHDNIRVQGQSSFWDIIRVYREQVVHGTTTPRGLQELLEHFGMLSLLSSKDGAWETFMVSKVHKDQHGRKATVKLSNLGRGWGALQTGAKAENGVTEFVVRDAVFSQSSGVTASALTMNVATAEGVMTVTTTWQRAGFRGRAKCELFVDEFKRILFAAIDDKREDYLFSEA</sequence>
<dbReference type="PROSITE" id="PS50214">
    <property type="entry name" value="DISINTEGRIN_2"/>
    <property type="match status" value="1"/>
</dbReference>
<dbReference type="PANTHER" id="PTHR11905:SF159">
    <property type="entry name" value="ADAM METALLOPROTEASE"/>
    <property type="match status" value="1"/>
</dbReference>
<evidence type="ECO:0000313" key="8">
    <source>
        <dbReference type="EMBL" id="KAG0317582.1"/>
    </source>
</evidence>
<feature type="binding site" evidence="2">
    <location>
        <position position="486"/>
    </location>
    <ligand>
        <name>Zn(2+)</name>
        <dbReference type="ChEBI" id="CHEBI:29105"/>
        <note>catalytic</note>
    </ligand>
</feature>
<feature type="chain" id="PRO_5040213649" description="Zinc metalloprotease" evidence="5">
    <location>
        <begin position="28"/>
        <end position="1402"/>
    </location>
</feature>
<dbReference type="Gene3D" id="3.30.559.10">
    <property type="entry name" value="Chloramphenicol acetyltransferase-like domain"/>
    <property type="match status" value="1"/>
</dbReference>
<keyword evidence="2" id="KW-0862">Zinc</keyword>
<protein>
    <recommendedName>
        <fullName evidence="10">Zinc metalloprotease</fullName>
    </recommendedName>
</protein>
<dbReference type="InterPro" id="IPR001590">
    <property type="entry name" value="Peptidase_M12B"/>
</dbReference>
<dbReference type="InterPro" id="IPR003903">
    <property type="entry name" value="UIM_dom"/>
</dbReference>
<feature type="region of interest" description="Disordered" evidence="3">
    <location>
        <begin position="809"/>
        <end position="829"/>
    </location>
</feature>
<feature type="domain" description="Peptidase M12B" evidence="7">
    <location>
        <begin position="324"/>
        <end position="557"/>
    </location>
</feature>
<keyword evidence="4" id="KW-0472">Membrane</keyword>
<comment type="caution">
    <text evidence="8">The sequence shown here is derived from an EMBL/GenBank/DDBJ whole genome shotgun (WGS) entry which is preliminary data.</text>
</comment>
<dbReference type="GO" id="GO:0004222">
    <property type="term" value="F:metalloendopeptidase activity"/>
    <property type="evidence" value="ECO:0007669"/>
    <property type="project" value="InterPro"/>
</dbReference>
<dbReference type="InterPro" id="IPR024079">
    <property type="entry name" value="MetalloPept_cat_dom_sf"/>
</dbReference>
<evidence type="ECO:0000256" key="4">
    <source>
        <dbReference type="SAM" id="Phobius"/>
    </source>
</evidence>
<dbReference type="Gene3D" id="4.10.70.10">
    <property type="entry name" value="Disintegrin domain"/>
    <property type="match status" value="1"/>
</dbReference>